<dbReference type="RefSeq" id="WP_009579737.1">
    <property type="nucleotide sequence ID" value="NZ_AMZN01000033.1"/>
</dbReference>
<evidence type="ECO:0000313" key="3">
    <source>
        <dbReference type="Proteomes" id="UP000011135"/>
    </source>
</evidence>
<keyword evidence="3" id="KW-1185">Reference proteome</keyword>
<name>L8JSE6_9BACT</name>
<organism evidence="2 3">
    <name type="scientific">Fulvivirga imtechensis AK7</name>
    <dbReference type="NCBI Taxonomy" id="1237149"/>
    <lineage>
        <taxon>Bacteria</taxon>
        <taxon>Pseudomonadati</taxon>
        <taxon>Bacteroidota</taxon>
        <taxon>Cytophagia</taxon>
        <taxon>Cytophagales</taxon>
        <taxon>Fulvivirgaceae</taxon>
        <taxon>Fulvivirga</taxon>
    </lineage>
</organism>
<keyword evidence="1" id="KW-1133">Transmembrane helix</keyword>
<dbReference type="GO" id="GO:0005544">
    <property type="term" value="F:calcium-dependent phospholipid binding"/>
    <property type="evidence" value="ECO:0007669"/>
    <property type="project" value="InterPro"/>
</dbReference>
<dbReference type="EMBL" id="AMZN01000033">
    <property type="protein sequence ID" value="ELR71755.1"/>
    <property type="molecule type" value="Genomic_DNA"/>
</dbReference>
<comment type="caution">
    <text evidence="2">The sequence shown here is derived from an EMBL/GenBank/DDBJ whole genome shotgun (WGS) entry which is preliminary data.</text>
</comment>
<proteinExistence type="predicted"/>
<dbReference type="InterPro" id="IPR037104">
    <property type="entry name" value="Annexin_sf"/>
</dbReference>
<gene>
    <name evidence="2" type="ORF">C900_02340</name>
</gene>
<dbReference type="AlphaFoldDB" id="L8JSE6"/>
<dbReference type="eggNOG" id="ENOG50332CN">
    <property type="taxonomic scope" value="Bacteria"/>
</dbReference>
<dbReference type="Proteomes" id="UP000011135">
    <property type="component" value="Unassembled WGS sequence"/>
</dbReference>
<feature type="transmembrane region" description="Helical" evidence="1">
    <location>
        <begin position="28"/>
        <end position="49"/>
    </location>
</feature>
<dbReference type="SUPFAM" id="SSF47874">
    <property type="entry name" value="Annexin"/>
    <property type="match status" value="1"/>
</dbReference>
<evidence type="ECO:0000313" key="2">
    <source>
        <dbReference type="EMBL" id="ELR71755.1"/>
    </source>
</evidence>
<sequence length="145" mass="16227">MLPLLKAVNMARGQDGNEDQNSEFTDKVLNGLLAGAIGLGSFLLIRKVVRNMKQRKQQKNALNPGDPASDAIQLKMAFENDNYFGWGTNEELVFNVLESIPDSSFMRKVQKAYRNLYNTELVADMQSELDTKEFAKALAIINSKP</sequence>
<accession>L8JSE6</accession>
<evidence type="ECO:0000256" key="1">
    <source>
        <dbReference type="SAM" id="Phobius"/>
    </source>
</evidence>
<evidence type="ECO:0008006" key="4">
    <source>
        <dbReference type="Google" id="ProtNLM"/>
    </source>
</evidence>
<keyword evidence="1" id="KW-0812">Transmembrane</keyword>
<dbReference type="GO" id="GO:0005509">
    <property type="term" value="F:calcium ion binding"/>
    <property type="evidence" value="ECO:0007669"/>
    <property type="project" value="InterPro"/>
</dbReference>
<dbReference type="STRING" id="1237149.C900_02340"/>
<keyword evidence="1" id="KW-0472">Membrane</keyword>
<reference evidence="2 3" key="1">
    <citation type="submission" date="2012-12" db="EMBL/GenBank/DDBJ databases">
        <title>Genome assembly of Fulvivirga imtechensis AK7.</title>
        <authorList>
            <person name="Nupur N."/>
            <person name="Khatri I."/>
            <person name="Kumar R."/>
            <person name="Subramanian S."/>
            <person name="Pinnaka A."/>
        </authorList>
    </citation>
    <scope>NUCLEOTIDE SEQUENCE [LARGE SCALE GENOMIC DNA]</scope>
    <source>
        <strain evidence="2 3">AK7</strain>
    </source>
</reference>
<dbReference type="Gene3D" id="1.10.220.10">
    <property type="entry name" value="Annexin"/>
    <property type="match status" value="1"/>
</dbReference>
<protein>
    <recommendedName>
        <fullName evidence="4">Annexin</fullName>
    </recommendedName>
</protein>